<evidence type="ECO:0000256" key="1">
    <source>
        <dbReference type="ARBA" id="ARBA00004370"/>
    </source>
</evidence>
<evidence type="ECO:0000259" key="5">
    <source>
        <dbReference type="Pfam" id="PF00263"/>
    </source>
</evidence>
<protein>
    <submittedName>
        <fullName evidence="6">PilN family type IVB pilus formation outer membrane protein</fullName>
    </submittedName>
</protein>
<organism evidence="6 7">
    <name type="scientific">Acidithiobacillus ferriphilus</name>
    <dbReference type="NCBI Taxonomy" id="1689834"/>
    <lineage>
        <taxon>Bacteria</taxon>
        <taxon>Pseudomonadati</taxon>
        <taxon>Pseudomonadota</taxon>
        <taxon>Acidithiobacillia</taxon>
        <taxon>Acidithiobacillales</taxon>
        <taxon>Acidithiobacillaceae</taxon>
        <taxon>Acidithiobacillus</taxon>
    </lineage>
</organism>
<sequence length="166" mass="16803">LATLGHVSQVFSQSRVTLNGEPAAIQVAQQTGYLAESQINQAANVGSTTGLIPGTVTTGFTGTVTPRVVGSRILLGMNMTISSLVNLKTVSSGGASIQVPTTTDTVVNQSASLRSGSTLMITGYKEADGNTTNNGVGSPFFAFLGGGGDAQVKKTLIAIVVSARSL</sequence>
<evidence type="ECO:0000313" key="7">
    <source>
        <dbReference type="Proteomes" id="UP001308776"/>
    </source>
</evidence>
<evidence type="ECO:0000256" key="4">
    <source>
        <dbReference type="RuleBase" id="RU004003"/>
    </source>
</evidence>
<dbReference type="Pfam" id="PF00263">
    <property type="entry name" value="Secretin"/>
    <property type="match status" value="1"/>
</dbReference>
<dbReference type="InterPro" id="IPR004846">
    <property type="entry name" value="T2SS/T3SS_dom"/>
</dbReference>
<dbReference type="Proteomes" id="UP001308776">
    <property type="component" value="Unassembled WGS sequence"/>
</dbReference>
<comment type="caution">
    <text evidence="6">The sequence shown here is derived from an EMBL/GenBank/DDBJ whole genome shotgun (WGS) entry which is preliminary data.</text>
</comment>
<gene>
    <name evidence="6" type="ORF">OW717_05040</name>
</gene>
<accession>A0ABU6FP74</accession>
<evidence type="ECO:0000256" key="2">
    <source>
        <dbReference type="ARBA" id="ARBA00022729"/>
    </source>
</evidence>
<evidence type="ECO:0000313" key="6">
    <source>
        <dbReference type="EMBL" id="MEB8513401.1"/>
    </source>
</evidence>
<keyword evidence="7" id="KW-1185">Reference proteome</keyword>
<dbReference type="PANTHER" id="PTHR30332:SF24">
    <property type="entry name" value="SECRETIN GSPD-RELATED"/>
    <property type="match status" value="1"/>
</dbReference>
<dbReference type="EMBL" id="JAQGFR010000112">
    <property type="protein sequence ID" value="MEB8513401.1"/>
    <property type="molecule type" value="Genomic_DNA"/>
</dbReference>
<proteinExistence type="inferred from homology"/>
<evidence type="ECO:0000256" key="3">
    <source>
        <dbReference type="ARBA" id="ARBA00023136"/>
    </source>
</evidence>
<name>A0ABU6FP74_9PROT</name>
<feature type="domain" description="Type II/III secretion system secretin-like" evidence="5">
    <location>
        <begin position="7"/>
        <end position="136"/>
    </location>
</feature>
<feature type="non-terminal residue" evidence="6">
    <location>
        <position position="1"/>
    </location>
</feature>
<keyword evidence="2" id="KW-0732">Signal</keyword>
<keyword evidence="3" id="KW-0472">Membrane</keyword>
<comment type="similarity">
    <text evidence="4">Belongs to the bacterial secretin family.</text>
</comment>
<dbReference type="PANTHER" id="PTHR30332">
    <property type="entry name" value="PROBABLE GENERAL SECRETION PATHWAY PROTEIN D"/>
    <property type="match status" value="1"/>
</dbReference>
<reference evidence="6 7" key="1">
    <citation type="submission" date="2022-11" db="EMBL/GenBank/DDBJ databases">
        <title>Comparative genomics analysis of Acidithiobacillus ferriphilus.</title>
        <authorList>
            <person name="Ma L."/>
        </authorList>
    </citation>
    <scope>NUCLEOTIDE SEQUENCE [LARGE SCALE GENOMIC DNA]</scope>
    <source>
        <strain evidence="6 7">DY15</strain>
    </source>
</reference>
<comment type="subcellular location">
    <subcellularLocation>
        <location evidence="1">Membrane</location>
    </subcellularLocation>
</comment>
<dbReference type="InterPro" id="IPR050810">
    <property type="entry name" value="Bact_Secretion_Sys_Channel"/>
</dbReference>